<dbReference type="PROSITE" id="PS00678">
    <property type="entry name" value="WD_REPEATS_1"/>
    <property type="match status" value="1"/>
</dbReference>
<dbReference type="RefSeq" id="WP_062419264.1">
    <property type="nucleotide sequence ID" value="NZ_DF967974.1"/>
</dbReference>
<dbReference type="InterPro" id="IPR001680">
    <property type="entry name" value="WD40_rpt"/>
</dbReference>
<keyword evidence="5" id="KW-0732">Signal</keyword>
<dbReference type="PANTHER" id="PTHR19879">
    <property type="entry name" value="TRANSCRIPTION INITIATION FACTOR TFIID"/>
    <property type="match status" value="1"/>
</dbReference>
<name>A0A0N8GT16_9CHLR</name>
<dbReference type="EMBL" id="LGCM01000008">
    <property type="protein sequence ID" value="KPL90842.1"/>
    <property type="molecule type" value="Genomic_DNA"/>
</dbReference>
<accession>A0A0N8GT16</accession>
<dbReference type="SUPFAM" id="SSF50998">
    <property type="entry name" value="Quinoprotein alcohol dehydrogenase-like"/>
    <property type="match status" value="2"/>
</dbReference>
<dbReference type="Pfam" id="PF00400">
    <property type="entry name" value="WD40"/>
    <property type="match status" value="3"/>
</dbReference>
<evidence type="ECO:0000313" key="6">
    <source>
        <dbReference type="EMBL" id="KPL90842.1"/>
    </source>
</evidence>
<feature type="signal peptide" evidence="5">
    <location>
        <begin position="1"/>
        <end position="23"/>
    </location>
</feature>
<feature type="repeat" description="WD" evidence="3">
    <location>
        <begin position="710"/>
        <end position="742"/>
    </location>
</feature>
<feature type="repeat" description="WD" evidence="3">
    <location>
        <begin position="269"/>
        <end position="301"/>
    </location>
</feature>
<dbReference type="AlphaFoldDB" id="A0A0N8GT16"/>
<feature type="repeat" description="WD" evidence="3">
    <location>
        <begin position="743"/>
        <end position="777"/>
    </location>
</feature>
<evidence type="ECO:0000256" key="2">
    <source>
        <dbReference type="ARBA" id="ARBA00022737"/>
    </source>
</evidence>
<evidence type="ECO:0000256" key="4">
    <source>
        <dbReference type="SAM" id="MobiDB-lite"/>
    </source>
</evidence>
<dbReference type="Pfam" id="PF07676">
    <property type="entry name" value="PD40"/>
    <property type="match status" value="1"/>
</dbReference>
<protein>
    <recommendedName>
        <fullName evidence="8">WD40 repeat domain-containing protein</fullName>
    </recommendedName>
</protein>
<dbReference type="Proteomes" id="UP000050501">
    <property type="component" value="Unassembled WGS sequence"/>
</dbReference>
<reference evidence="6 7" key="1">
    <citation type="submission" date="2015-07" db="EMBL/GenBank/DDBJ databases">
        <title>Genome sequence of Levilinea saccharolytica DSM 16555.</title>
        <authorList>
            <person name="Hemp J."/>
            <person name="Ward L.M."/>
            <person name="Pace L.A."/>
            <person name="Fischer W.W."/>
        </authorList>
    </citation>
    <scope>NUCLEOTIDE SEQUENCE [LARGE SCALE GENOMIC DNA]</scope>
    <source>
        <strain evidence="6 7">KIBI-1</strain>
    </source>
</reference>
<dbReference type="InterPro" id="IPR011659">
    <property type="entry name" value="WD40"/>
</dbReference>
<evidence type="ECO:0000256" key="3">
    <source>
        <dbReference type="PROSITE-ProRule" id="PRU00221"/>
    </source>
</evidence>
<keyword evidence="7" id="KW-1185">Reference proteome</keyword>
<dbReference type="STRING" id="229921.ADN01_01955"/>
<dbReference type="SMART" id="SM00320">
    <property type="entry name" value="WD40"/>
    <property type="match status" value="7"/>
</dbReference>
<dbReference type="OrthoDB" id="148437at2"/>
<feature type="chain" id="PRO_5006025873" description="WD40 repeat domain-containing protein" evidence="5">
    <location>
        <begin position="24"/>
        <end position="784"/>
    </location>
</feature>
<dbReference type="Gene3D" id="2.130.10.10">
    <property type="entry name" value="YVTN repeat-like/Quinoprotein amine dehydrogenase"/>
    <property type="match status" value="3"/>
</dbReference>
<gene>
    <name evidence="6" type="ORF">ADN01_01955</name>
</gene>
<dbReference type="InterPro" id="IPR011047">
    <property type="entry name" value="Quinoprotein_ADH-like_sf"/>
</dbReference>
<keyword evidence="1 3" id="KW-0853">WD repeat</keyword>
<dbReference type="PANTHER" id="PTHR19879:SF9">
    <property type="entry name" value="TRANSCRIPTION INITIATION FACTOR TFIID SUBUNIT 5"/>
    <property type="match status" value="1"/>
</dbReference>
<feature type="region of interest" description="Disordered" evidence="4">
    <location>
        <begin position="35"/>
        <end position="59"/>
    </location>
</feature>
<dbReference type="PROSITE" id="PS50294">
    <property type="entry name" value="WD_REPEATS_REGION"/>
    <property type="match status" value="1"/>
</dbReference>
<dbReference type="InterPro" id="IPR019775">
    <property type="entry name" value="WD40_repeat_CS"/>
</dbReference>
<organism evidence="6 7">
    <name type="scientific">Levilinea saccharolytica</name>
    <dbReference type="NCBI Taxonomy" id="229921"/>
    <lineage>
        <taxon>Bacteria</taxon>
        <taxon>Bacillati</taxon>
        <taxon>Chloroflexota</taxon>
        <taxon>Anaerolineae</taxon>
        <taxon>Anaerolineales</taxon>
        <taxon>Anaerolineaceae</taxon>
        <taxon>Levilinea</taxon>
    </lineage>
</organism>
<evidence type="ECO:0000313" key="7">
    <source>
        <dbReference type="Proteomes" id="UP000050501"/>
    </source>
</evidence>
<evidence type="ECO:0000256" key="5">
    <source>
        <dbReference type="SAM" id="SignalP"/>
    </source>
</evidence>
<sequence length="784" mass="84423">MSKLLSRVFIPLILFTVLNGCTAVPMVSPDVTPGQITSPDAATIPPSESEATIPAKTPDAQSQLQRLRITNQSTFTLHNLVVRFPDERIEFGDVPGGTTTEYREISQGVYRYAAYDVEVNGQSYQQPVVDWVGETPMPGENFTYIIEVDPARWQTEGQVIQLVQVSIDQPEEVSLPVLNPTLRIGKGSSTSLAVSPDGQRMAVSTHFGVFLYNANTFAESWFAPLPEKAGLVIFDPQSERLGVVSGSAIVILDVGNGKLLTRLEGAGGSFAWSPDGQRLVSGSGCVQVTIWDANKGTSLKELSGGKCSEGYSGMKVAWAADGRIYGVSMGTKILAWEGDTYAQVEDFSAEGTKDTWISAIFTAPVGNLLAQYDSMGLPIVAIVDAKQDRQIHLLDQQVNGSITTLAWAPDGQHLAVAYGMDTGLILIWNALTGQVEQKIEGYYTAPGLGWSPDGKTLFGLQTPDGQINAFTVSTGSVLRSLGGHASVGTFLTWTLDGLASTNGAAITWWNPVSGESLRQEMVGTPQKWVNSWPPIGPGTYLFTSGDQTHLVGSVCSKRPLESDNNQYPFSSAWSWDGSHLADPTHVWDAGTGKLLSQLQDPTQRHTPDQVAWSPDGKRLASADSLNMQPPVIWDAQTGKVLFILQAETGDLKPLWLGLAWSPDGKKLAAVGALMHPDSGADEGMILIWDVVTGKQEQLLTTGMNDYRLWTVAWSPDGRFLAVGSTGSDIFLWDMTTSQPLAKLGGHTDISDQLAWSPAGNRLASVARDGTLQIWDLSAFTSGTE</sequence>
<comment type="caution">
    <text evidence="6">The sequence shown here is derived from an EMBL/GenBank/DDBJ whole genome shotgun (WGS) entry which is preliminary data.</text>
</comment>
<keyword evidence="2" id="KW-0677">Repeat</keyword>
<dbReference type="PROSITE" id="PS50082">
    <property type="entry name" value="WD_REPEATS_2"/>
    <property type="match status" value="3"/>
</dbReference>
<evidence type="ECO:0000256" key="1">
    <source>
        <dbReference type="ARBA" id="ARBA00022574"/>
    </source>
</evidence>
<dbReference type="InterPro" id="IPR015943">
    <property type="entry name" value="WD40/YVTN_repeat-like_dom_sf"/>
</dbReference>
<proteinExistence type="predicted"/>
<evidence type="ECO:0008006" key="8">
    <source>
        <dbReference type="Google" id="ProtNLM"/>
    </source>
</evidence>